<dbReference type="EMBL" id="JAAGAX010000017">
    <property type="protein sequence ID" value="KAF2285611.1"/>
    <property type="molecule type" value="Genomic_DNA"/>
</dbReference>
<feature type="signal peptide" evidence="11">
    <location>
        <begin position="1"/>
        <end position="25"/>
    </location>
</feature>
<organism evidence="14 15">
    <name type="scientific">Hevea brasiliensis</name>
    <name type="common">Para rubber tree</name>
    <name type="synonym">Siphonia brasiliensis</name>
    <dbReference type="NCBI Taxonomy" id="3981"/>
    <lineage>
        <taxon>Eukaryota</taxon>
        <taxon>Viridiplantae</taxon>
        <taxon>Streptophyta</taxon>
        <taxon>Embryophyta</taxon>
        <taxon>Tracheophyta</taxon>
        <taxon>Spermatophyta</taxon>
        <taxon>Magnoliopsida</taxon>
        <taxon>eudicotyledons</taxon>
        <taxon>Gunneridae</taxon>
        <taxon>Pentapetalae</taxon>
        <taxon>rosids</taxon>
        <taxon>fabids</taxon>
        <taxon>Malpighiales</taxon>
        <taxon>Euphorbiaceae</taxon>
        <taxon>Crotonoideae</taxon>
        <taxon>Micrandreae</taxon>
        <taxon>Hevea</taxon>
    </lineage>
</organism>
<evidence type="ECO:0000256" key="5">
    <source>
        <dbReference type="ARBA" id="ARBA00022723"/>
    </source>
</evidence>
<keyword evidence="7 11" id="KW-0378">Hydrolase</keyword>
<dbReference type="PRINTS" id="PR00363">
    <property type="entry name" value="CYTOCHROMEB5"/>
</dbReference>
<dbReference type="InterPro" id="IPR029052">
    <property type="entry name" value="Metallo-depent_PP-like"/>
</dbReference>
<dbReference type="InterPro" id="IPR004843">
    <property type="entry name" value="Calcineurin-like_PHP"/>
</dbReference>
<dbReference type="AlphaFoldDB" id="A0A6A6K9T7"/>
<protein>
    <recommendedName>
        <fullName evidence="11">Purple acid phosphatase</fullName>
        <ecNumber evidence="11">3.1.3.2</ecNumber>
    </recommendedName>
</protein>
<gene>
    <name evidence="14" type="ORF">GH714_005797</name>
</gene>
<proteinExistence type="inferred from homology"/>
<comment type="cofactor">
    <cofactor evidence="2">
        <name>Fe cation</name>
        <dbReference type="ChEBI" id="CHEBI:24875"/>
    </cofactor>
</comment>
<evidence type="ECO:0000256" key="10">
    <source>
        <dbReference type="ARBA" id="ARBA00023180"/>
    </source>
</evidence>
<keyword evidence="9" id="KW-0408">Iron</keyword>
<dbReference type="Gene3D" id="3.10.120.10">
    <property type="entry name" value="Cytochrome b5-like heme/steroid binding domain"/>
    <property type="match status" value="1"/>
</dbReference>
<dbReference type="GO" id="GO:0003993">
    <property type="term" value="F:acid phosphatase activity"/>
    <property type="evidence" value="ECO:0007669"/>
    <property type="project" value="UniProtKB-EC"/>
</dbReference>
<dbReference type="InterPro" id="IPR008963">
    <property type="entry name" value="Purple_acid_Pase-like_N"/>
</dbReference>
<evidence type="ECO:0000256" key="11">
    <source>
        <dbReference type="RuleBase" id="RU361203"/>
    </source>
</evidence>
<dbReference type="Pfam" id="PF00173">
    <property type="entry name" value="Cyt-b5"/>
    <property type="match status" value="1"/>
</dbReference>
<dbReference type="InterPro" id="IPR018506">
    <property type="entry name" value="Cyt_B5_heme-BS"/>
</dbReference>
<dbReference type="PANTHER" id="PTHR22953">
    <property type="entry name" value="ACID PHOSPHATASE RELATED"/>
    <property type="match status" value="1"/>
</dbReference>
<keyword evidence="12" id="KW-0812">Transmembrane</keyword>
<comment type="similarity">
    <text evidence="3 11">Belongs to the metallophosphoesterase superfamily. Purple acid phosphatase family.</text>
</comment>
<dbReference type="PROSITE" id="PS50255">
    <property type="entry name" value="CYTOCHROME_B5_2"/>
    <property type="match status" value="1"/>
</dbReference>
<dbReference type="Proteomes" id="UP000467840">
    <property type="component" value="Chromosome 3"/>
</dbReference>
<feature type="domain" description="Cytochrome b5 heme-binding" evidence="13">
    <location>
        <begin position="439"/>
        <end position="505"/>
    </location>
</feature>
<dbReference type="SMART" id="SM01117">
    <property type="entry name" value="Cyt-b5"/>
    <property type="match status" value="1"/>
</dbReference>
<evidence type="ECO:0000313" key="14">
    <source>
        <dbReference type="EMBL" id="KAF2285611.1"/>
    </source>
</evidence>
<dbReference type="InterPro" id="IPR036400">
    <property type="entry name" value="Cyt_B5-like_heme/steroid_sf"/>
</dbReference>
<keyword evidence="4" id="KW-0349">Heme</keyword>
<evidence type="ECO:0000256" key="8">
    <source>
        <dbReference type="ARBA" id="ARBA00022833"/>
    </source>
</evidence>
<evidence type="ECO:0000256" key="6">
    <source>
        <dbReference type="ARBA" id="ARBA00022729"/>
    </source>
</evidence>
<keyword evidence="8" id="KW-0862">Zinc</keyword>
<dbReference type="Pfam" id="PF00149">
    <property type="entry name" value="Metallophos"/>
    <property type="match status" value="1"/>
</dbReference>
<dbReference type="PROSITE" id="PS00191">
    <property type="entry name" value="CYTOCHROME_B5_1"/>
    <property type="match status" value="1"/>
</dbReference>
<feature type="chain" id="PRO_5025707704" description="Purple acid phosphatase" evidence="11">
    <location>
        <begin position="26"/>
        <end position="558"/>
    </location>
</feature>
<keyword evidence="15" id="KW-1185">Reference proteome</keyword>
<evidence type="ECO:0000256" key="2">
    <source>
        <dbReference type="ARBA" id="ARBA00001962"/>
    </source>
</evidence>
<evidence type="ECO:0000256" key="3">
    <source>
        <dbReference type="ARBA" id="ARBA00008723"/>
    </source>
</evidence>
<dbReference type="SUPFAM" id="SSF55856">
    <property type="entry name" value="Cytochrome b5-like heme/steroid binding domain"/>
    <property type="match status" value="1"/>
</dbReference>
<evidence type="ECO:0000256" key="12">
    <source>
        <dbReference type="SAM" id="Phobius"/>
    </source>
</evidence>
<dbReference type="InterPro" id="IPR039331">
    <property type="entry name" value="PAPs-like"/>
</dbReference>
<dbReference type="InterPro" id="IPR041792">
    <property type="entry name" value="MPP_PAP"/>
</dbReference>
<evidence type="ECO:0000256" key="9">
    <source>
        <dbReference type="ARBA" id="ARBA00023004"/>
    </source>
</evidence>
<dbReference type="GO" id="GO:0046872">
    <property type="term" value="F:metal ion binding"/>
    <property type="evidence" value="ECO:0007669"/>
    <property type="project" value="UniProtKB-KW"/>
</dbReference>
<dbReference type="Gene3D" id="2.60.40.380">
    <property type="entry name" value="Purple acid phosphatase-like, N-terminal"/>
    <property type="match status" value="1"/>
</dbReference>
<evidence type="ECO:0000256" key="1">
    <source>
        <dbReference type="ARBA" id="ARBA00000032"/>
    </source>
</evidence>
<comment type="caution">
    <text evidence="14">The sequence shown here is derived from an EMBL/GenBank/DDBJ whole genome shotgun (WGS) entry which is preliminary data.</text>
</comment>
<keyword evidence="6 11" id="KW-0732">Signal</keyword>
<accession>A0A6A6K9T7</accession>
<name>A0A6A6K9T7_HEVBR</name>
<keyword evidence="12" id="KW-1133">Transmembrane helix</keyword>
<feature type="transmembrane region" description="Helical" evidence="12">
    <location>
        <begin position="531"/>
        <end position="554"/>
    </location>
</feature>
<evidence type="ECO:0000259" key="13">
    <source>
        <dbReference type="PROSITE" id="PS50255"/>
    </source>
</evidence>
<evidence type="ECO:0000256" key="4">
    <source>
        <dbReference type="ARBA" id="ARBA00022617"/>
    </source>
</evidence>
<dbReference type="SUPFAM" id="SSF49363">
    <property type="entry name" value="Purple acid phosphatase, N-terminal domain"/>
    <property type="match status" value="1"/>
</dbReference>
<evidence type="ECO:0000256" key="7">
    <source>
        <dbReference type="ARBA" id="ARBA00022801"/>
    </source>
</evidence>
<dbReference type="Pfam" id="PF16656">
    <property type="entry name" value="Pur_ac_phosph_N"/>
    <property type="match status" value="1"/>
</dbReference>
<keyword evidence="10" id="KW-0325">Glycoprotein</keyword>
<reference evidence="14 15" key="1">
    <citation type="journal article" date="2020" name="Mol. Plant">
        <title>The Chromosome-Based Rubber Tree Genome Provides New Insights into Spurge Genome Evolution and Rubber Biosynthesis.</title>
        <authorList>
            <person name="Liu J."/>
            <person name="Shi C."/>
            <person name="Shi C.C."/>
            <person name="Li W."/>
            <person name="Zhang Q.J."/>
            <person name="Zhang Y."/>
            <person name="Li K."/>
            <person name="Lu H.F."/>
            <person name="Shi C."/>
            <person name="Zhu S.T."/>
            <person name="Xiao Z.Y."/>
            <person name="Nan H."/>
            <person name="Yue Y."/>
            <person name="Zhu X.G."/>
            <person name="Wu Y."/>
            <person name="Hong X.N."/>
            <person name="Fan G.Y."/>
            <person name="Tong Y."/>
            <person name="Zhang D."/>
            <person name="Mao C.L."/>
            <person name="Liu Y.L."/>
            <person name="Hao S.J."/>
            <person name="Liu W.Q."/>
            <person name="Lv M.Q."/>
            <person name="Zhang H.B."/>
            <person name="Liu Y."/>
            <person name="Hu-Tang G.R."/>
            <person name="Wang J.P."/>
            <person name="Wang J.H."/>
            <person name="Sun Y.H."/>
            <person name="Ni S.B."/>
            <person name="Chen W.B."/>
            <person name="Zhang X.C."/>
            <person name="Jiao Y.N."/>
            <person name="Eichler E.E."/>
            <person name="Li G.H."/>
            <person name="Liu X."/>
            <person name="Gao L.Z."/>
        </authorList>
    </citation>
    <scope>NUCLEOTIDE SEQUENCE [LARGE SCALE GENOMIC DNA]</scope>
    <source>
        <strain evidence="15">cv. GT1</strain>
        <tissue evidence="14">Leaf</tissue>
    </source>
</reference>
<dbReference type="InterPro" id="IPR001199">
    <property type="entry name" value="Cyt_B5-like_heme/steroid-bd"/>
</dbReference>
<dbReference type="Gene3D" id="3.60.21.10">
    <property type="match status" value="2"/>
</dbReference>
<keyword evidence="5" id="KW-0479">Metal-binding</keyword>
<dbReference type="CDD" id="cd00839">
    <property type="entry name" value="MPP_PAPs"/>
    <property type="match status" value="1"/>
</dbReference>
<evidence type="ECO:0000313" key="15">
    <source>
        <dbReference type="Proteomes" id="UP000467840"/>
    </source>
</evidence>
<keyword evidence="12" id="KW-0472">Membrane</keyword>
<dbReference type="EC" id="3.1.3.2" evidence="11"/>
<comment type="catalytic activity">
    <reaction evidence="1 11">
        <text>a phosphate monoester + H2O = an alcohol + phosphate</text>
        <dbReference type="Rhea" id="RHEA:15017"/>
        <dbReference type="ChEBI" id="CHEBI:15377"/>
        <dbReference type="ChEBI" id="CHEBI:30879"/>
        <dbReference type="ChEBI" id="CHEBI:43474"/>
        <dbReference type="ChEBI" id="CHEBI:67140"/>
        <dbReference type="EC" id="3.1.3.2"/>
    </reaction>
</comment>
<dbReference type="PANTHER" id="PTHR22953:SF153">
    <property type="entry name" value="PURPLE ACID PHOSPHATASE"/>
    <property type="match status" value="1"/>
</dbReference>
<dbReference type="InterPro" id="IPR015914">
    <property type="entry name" value="PAPs_N"/>
</dbReference>
<dbReference type="SUPFAM" id="SSF56300">
    <property type="entry name" value="Metallo-dependent phosphatases"/>
    <property type="match status" value="1"/>
</dbReference>
<dbReference type="GO" id="GO:0020037">
    <property type="term" value="F:heme binding"/>
    <property type="evidence" value="ECO:0007669"/>
    <property type="project" value="InterPro"/>
</dbReference>
<sequence length="558" mass="61759">MNYLKLWIPVTLFFTIISQIKLATSQIPTTLEGPFKPVTRTFDSSLRRGSDDLPMDHPLLKKNVTGNFPEQIALAISSPTSMWVSWITGDAQIGSNVTALDPASVASEVWYGKESVKYTSKRRGNSTVYSQLYPFEGLMNYTSGIIHHVRIDGLEPGTKYYYKCGDSSIPAMSEEHVFETLPSSSPNSYPRRIAVIGDLGLTSNSSTTMDHLIMNDPSLILMIGDLTYANQYRTTGGKGVPCFSCAFPDAPIRETYQPRWDGWGRFMEPLISRVPMMVVEGNHEIEPQAAGITFESYLTRFSVPSEESGSGSNFYYSFDAGGIHFIMLGAYVDYNSTGRPISSRPHEDPLAGGCTASTLVHAYERMNRVYNYSLDHCGPVHITVGDGGNIEQVEVDHADDHGKCPSAEDNMPEFGGVCHINFSSGPAKGKFCWDKQPEWSAFRESSFGHGILEVYDVTKFLEDHPGGDEVLLSATGKDATDDFEDVGHSTSAREMMDQYYVGEIDSSTIPKKAAYKPPNQPHYNQDKTSEFIIKLLQFLVPLAILGLAFGIRIYTKST</sequence>